<keyword evidence="3" id="KW-1185">Reference proteome</keyword>
<evidence type="ECO:0000313" key="3">
    <source>
        <dbReference type="Proteomes" id="UP001230268"/>
    </source>
</evidence>
<dbReference type="AlphaFoldDB" id="A0AAD8PD15"/>
<feature type="compositionally biased region" description="Basic and acidic residues" evidence="1">
    <location>
        <begin position="427"/>
        <end position="440"/>
    </location>
</feature>
<feature type="region of interest" description="Disordered" evidence="1">
    <location>
        <begin position="224"/>
        <end position="243"/>
    </location>
</feature>
<feature type="region of interest" description="Disordered" evidence="1">
    <location>
        <begin position="421"/>
        <end position="440"/>
    </location>
</feature>
<evidence type="ECO:0000256" key="1">
    <source>
        <dbReference type="SAM" id="MobiDB-lite"/>
    </source>
</evidence>
<reference evidence="2" key="1">
    <citation type="submission" date="2023-08" db="EMBL/GenBank/DDBJ databases">
        <title>Draft sequence of the Babesia gibsoni genome.</title>
        <authorList>
            <person name="Yamagishi J.Y."/>
            <person name="Xuan X.X."/>
        </authorList>
    </citation>
    <scope>NUCLEOTIDE SEQUENCE</scope>
    <source>
        <strain evidence="2">Azabu</strain>
    </source>
</reference>
<dbReference type="Proteomes" id="UP001230268">
    <property type="component" value="Unassembled WGS sequence"/>
</dbReference>
<comment type="caution">
    <text evidence="2">The sequence shown here is derived from an EMBL/GenBank/DDBJ whole genome shotgun (WGS) entry which is preliminary data.</text>
</comment>
<accession>A0AAD8PD15</accession>
<sequence length="507" mass="58076">MGLKKTTRDGYVMGPLTAEEATTLIRAIDEYIGHLRGHDRNEALRQMLSKHGREPCKVIELGRQVLPHRHPRSVYNYVRRRIVKYNTGKWTEEELYVLLEHYFSGRMDPQQSQSEHGAIESSSWTEDPEADSISLHASSLDAASTPKSQYEYKTRHSWRAVSAQINRLPEQVYDKWKEIRPTVENYRELFETKGLSKKETIRMLGDISTSRKVARFPAIASQSNTGDVTLESDENSQPRPALTDEERRDIHAYIVEITANIAKGEPLVSNIPWKAVSEHFHDFSESKIRLQWSLNIYPDVLRRNITGFSDIIVARCGLHFLRKRRLEAERLSHFDFGQFLPQLPPLYVVRCVDMALKKCVRTFAKGKLQVAKVAVSDKSILSYKECNTLLQFLRKNKSMITAEEVYALSYDAPAAESSESQEVLAISDRDTPSDSPSRPKGELAVASILPYNVVKFKDGFVYLSLFRQIKLAYCELKVKEHFSSDMEILKRIPQDAFPPYETLSIGD</sequence>
<protein>
    <submittedName>
        <fullName evidence="2">Uncharacterized protein</fullName>
    </submittedName>
</protein>
<gene>
    <name evidence="2" type="ORF">BgAZ_402340</name>
</gene>
<organism evidence="2 3">
    <name type="scientific">Babesia gibsoni</name>
    <dbReference type="NCBI Taxonomy" id="33632"/>
    <lineage>
        <taxon>Eukaryota</taxon>
        <taxon>Sar</taxon>
        <taxon>Alveolata</taxon>
        <taxon>Apicomplexa</taxon>
        <taxon>Aconoidasida</taxon>
        <taxon>Piroplasmida</taxon>
        <taxon>Babesiidae</taxon>
        <taxon>Babesia</taxon>
    </lineage>
</organism>
<dbReference type="EMBL" id="JAVEPI010000004">
    <property type="protein sequence ID" value="KAK1442204.1"/>
    <property type="molecule type" value="Genomic_DNA"/>
</dbReference>
<name>A0AAD8PD15_BABGI</name>
<evidence type="ECO:0000313" key="2">
    <source>
        <dbReference type="EMBL" id="KAK1442204.1"/>
    </source>
</evidence>
<proteinExistence type="predicted"/>